<dbReference type="GO" id="GO:0005783">
    <property type="term" value="C:endoplasmic reticulum"/>
    <property type="evidence" value="ECO:0007669"/>
    <property type="project" value="TreeGrafter"/>
</dbReference>
<keyword evidence="2 7" id="KW-0808">Transferase</keyword>
<name>A0A146KHR8_9EUKA</name>
<evidence type="ECO:0000256" key="7">
    <source>
        <dbReference type="RuleBase" id="RU079119"/>
    </source>
</evidence>
<evidence type="ECO:0000256" key="6">
    <source>
        <dbReference type="ARBA" id="ARBA00023315"/>
    </source>
</evidence>
<feature type="non-terminal residue" evidence="9">
    <location>
        <position position="254"/>
    </location>
</feature>
<dbReference type="InterPro" id="IPR039859">
    <property type="entry name" value="PFA4/ZDH16/20/ERF2-like"/>
</dbReference>
<evidence type="ECO:0000256" key="2">
    <source>
        <dbReference type="ARBA" id="ARBA00022679"/>
    </source>
</evidence>
<evidence type="ECO:0000256" key="1">
    <source>
        <dbReference type="ARBA" id="ARBA00004141"/>
    </source>
</evidence>
<evidence type="ECO:0000256" key="4">
    <source>
        <dbReference type="ARBA" id="ARBA00022989"/>
    </source>
</evidence>
<reference evidence="9" key="1">
    <citation type="submission" date="2015-07" db="EMBL/GenBank/DDBJ databases">
        <title>Adaptation to a free-living lifestyle via gene acquisitions in the diplomonad Trepomonas sp. PC1.</title>
        <authorList>
            <person name="Xu F."/>
            <person name="Jerlstrom-Hultqvist J."/>
            <person name="Kolisko M."/>
            <person name="Simpson A.G.B."/>
            <person name="Roger A.J."/>
            <person name="Svard S.G."/>
            <person name="Andersson J.O."/>
        </authorList>
    </citation>
    <scope>NUCLEOTIDE SEQUENCE</scope>
    <source>
        <strain evidence="9">PC1</strain>
    </source>
</reference>
<keyword evidence="4 7" id="KW-1133">Transmembrane helix</keyword>
<evidence type="ECO:0000313" key="9">
    <source>
        <dbReference type="EMBL" id="JAP94941.1"/>
    </source>
</evidence>
<dbReference type="AlphaFoldDB" id="A0A146KHR8"/>
<dbReference type="GO" id="GO:0006612">
    <property type="term" value="P:protein targeting to membrane"/>
    <property type="evidence" value="ECO:0007669"/>
    <property type="project" value="TreeGrafter"/>
</dbReference>
<dbReference type="GO" id="GO:0005794">
    <property type="term" value="C:Golgi apparatus"/>
    <property type="evidence" value="ECO:0007669"/>
    <property type="project" value="TreeGrafter"/>
</dbReference>
<dbReference type="PANTHER" id="PTHR22883">
    <property type="entry name" value="ZINC FINGER DHHC DOMAIN CONTAINING PROTEIN"/>
    <property type="match status" value="1"/>
</dbReference>
<dbReference type="GO" id="GO:0019706">
    <property type="term" value="F:protein-cysteine S-palmitoyltransferase activity"/>
    <property type="evidence" value="ECO:0007669"/>
    <property type="project" value="UniProtKB-EC"/>
</dbReference>
<evidence type="ECO:0000259" key="8">
    <source>
        <dbReference type="Pfam" id="PF01529"/>
    </source>
</evidence>
<feature type="transmembrane region" description="Helical" evidence="7">
    <location>
        <begin position="174"/>
        <end position="193"/>
    </location>
</feature>
<protein>
    <recommendedName>
        <fullName evidence="7">Palmitoyltransferase</fullName>
        <ecNumber evidence="7">2.3.1.225</ecNumber>
    </recommendedName>
</protein>
<comment type="similarity">
    <text evidence="7">Belongs to the DHHC palmitoyltransferase family.</text>
</comment>
<keyword evidence="5 7" id="KW-0472">Membrane</keyword>
<dbReference type="EC" id="2.3.1.225" evidence="7"/>
<sequence>MLFIEIIALAATFYVIIIAAVRDPGVIPPCSFYHSIADEISEILKKRQPIQPKSALFDLLKHEMPDYVAVTFQKFGKSYTVRQCNTCKQLRPLRSSHSSKSNHCVLRFDHFCPWIGQDVAMGNHYLFYVMVNFMLLFLIYAICYSFIQIIVAIALLAQCPAASQFCLAYSSSNAISSIVLSVLVEAAACYFLYSVMQLKQFHNKLLQTGSLTKEYIGSFKQNYSLTGAYQLNDPKLNYLDVKQNYFNQFRVLEN</sequence>
<evidence type="ECO:0000256" key="3">
    <source>
        <dbReference type="ARBA" id="ARBA00022692"/>
    </source>
</evidence>
<dbReference type="InterPro" id="IPR001594">
    <property type="entry name" value="Palmitoyltrfase_DHHC"/>
</dbReference>
<dbReference type="PROSITE" id="PS50216">
    <property type="entry name" value="DHHC"/>
    <property type="match status" value="1"/>
</dbReference>
<feature type="non-terminal residue" evidence="9">
    <location>
        <position position="1"/>
    </location>
</feature>
<keyword evidence="6 7" id="KW-0012">Acyltransferase</keyword>
<organism evidence="9">
    <name type="scientific">Trepomonas sp. PC1</name>
    <dbReference type="NCBI Taxonomy" id="1076344"/>
    <lineage>
        <taxon>Eukaryota</taxon>
        <taxon>Metamonada</taxon>
        <taxon>Diplomonadida</taxon>
        <taxon>Hexamitidae</taxon>
        <taxon>Hexamitinae</taxon>
        <taxon>Trepomonas</taxon>
    </lineage>
</organism>
<gene>
    <name evidence="9" type="ORF">TPC1_12216</name>
</gene>
<evidence type="ECO:0000256" key="5">
    <source>
        <dbReference type="ARBA" id="ARBA00023136"/>
    </source>
</evidence>
<comment type="subcellular location">
    <subcellularLocation>
        <location evidence="1">Membrane</location>
        <topology evidence="1">Multi-pass membrane protein</topology>
    </subcellularLocation>
</comment>
<feature type="transmembrane region" description="Helical" evidence="7">
    <location>
        <begin position="125"/>
        <end position="154"/>
    </location>
</feature>
<dbReference type="GO" id="GO:0016020">
    <property type="term" value="C:membrane"/>
    <property type="evidence" value="ECO:0007669"/>
    <property type="project" value="UniProtKB-SubCell"/>
</dbReference>
<keyword evidence="3 7" id="KW-0812">Transmembrane</keyword>
<comment type="domain">
    <text evidence="7">The DHHC domain is required for palmitoyltransferase activity.</text>
</comment>
<proteinExistence type="inferred from homology"/>
<feature type="transmembrane region" description="Helical" evidence="7">
    <location>
        <begin position="6"/>
        <end position="22"/>
    </location>
</feature>
<comment type="catalytic activity">
    <reaction evidence="7">
        <text>L-cysteinyl-[protein] + hexadecanoyl-CoA = S-hexadecanoyl-L-cysteinyl-[protein] + CoA</text>
        <dbReference type="Rhea" id="RHEA:36683"/>
        <dbReference type="Rhea" id="RHEA-COMP:10131"/>
        <dbReference type="Rhea" id="RHEA-COMP:11032"/>
        <dbReference type="ChEBI" id="CHEBI:29950"/>
        <dbReference type="ChEBI" id="CHEBI:57287"/>
        <dbReference type="ChEBI" id="CHEBI:57379"/>
        <dbReference type="ChEBI" id="CHEBI:74151"/>
        <dbReference type="EC" id="2.3.1.225"/>
    </reaction>
</comment>
<accession>A0A146KHR8</accession>
<feature type="domain" description="Palmitoyltransferase DHHC" evidence="8">
    <location>
        <begin position="82"/>
        <end position="215"/>
    </location>
</feature>
<dbReference type="EMBL" id="GDID01001665">
    <property type="protein sequence ID" value="JAP94941.1"/>
    <property type="molecule type" value="Transcribed_RNA"/>
</dbReference>
<dbReference type="Pfam" id="PF01529">
    <property type="entry name" value="DHHC"/>
    <property type="match status" value="1"/>
</dbReference>